<evidence type="ECO:0000313" key="3">
    <source>
        <dbReference type="EMBL" id="TYR19679.1"/>
    </source>
</evidence>
<dbReference type="EMBL" id="VSZI01000001">
    <property type="protein sequence ID" value="TYR19679.1"/>
    <property type="molecule type" value="Genomic_DNA"/>
</dbReference>
<gene>
    <name evidence="3" type="ORF">FYJ87_01295</name>
</gene>
<organism evidence="3 4">
    <name type="scientific">Corynebacterium urealyticum</name>
    <dbReference type="NCBI Taxonomy" id="43771"/>
    <lineage>
        <taxon>Bacteria</taxon>
        <taxon>Bacillati</taxon>
        <taxon>Actinomycetota</taxon>
        <taxon>Actinomycetes</taxon>
        <taxon>Mycobacteriales</taxon>
        <taxon>Corynebacteriaceae</taxon>
        <taxon>Corynebacterium</taxon>
    </lineage>
</organism>
<dbReference type="GO" id="GO:0008745">
    <property type="term" value="F:N-acetylmuramoyl-L-alanine amidase activity"/>
    <property type="evidence" value="ECO:0007669"/>
    <property type="project" value="InterPro"/>
</dbReference>
<dbReference type="InterPro" id="IPR036365">
    <property type="entry name" value="PGBD-like_sf"/>
</dbReference>
<dbReference type="AlphaFoldDB" id="A0A5D4FWN4"/>
<dbReference type="Pfam" id="PF01471">
    <property type="entry name" value="PG_binding_1"/>
    <property type="match status" value="2"/>
</dbReference>
<evidence type="ECO:0000256" key="1">
    <source>
        <dbReference type="ARBA" id="ARBA00022801"/>
    </source>
</evidence>
<proteinExistence type="predicted"/>
<comment type="caution">
    <text evidence="3">The sequence shown here is derived from an EMBL/GenBank/DDBJ whole genome shotgun (WGS) entry which is preliminary data.</text>
</comment>
<dbReference type="Gene3D" id="3.40.630.40">
    <property type="entry name" value="Zn-dependent exopeptidases"/>
    <property type="match status" value="1"/>
</dbReference>
<dbReference type="InterPro" id="IPR002477">
    <property type="entry name" value="Peptidoglycan-bd-like"/>
</dbReference>
<name>A0A5D4FWN4_9CORY</name>
<dbReference type="SUPFAM" id="SSF53187">
    <property type="entry name" value="Zn-dependent exopeptidases"/>
    <property type="match status" value="1"/>
</dbReference>
<reference evidence="3 4" key="1">
    <citation type="submission" date="2019-08" db="EMBL/GenBank/DDBJ databases">
        <title>Draft genome of C. urealyticum strain VH4248.</title>
        <authorList>
            <person name="Navas J."/>
        </authorList>
    </citation>
    <scope>NUCLEOTIDE SEQUENCE [LARGE SCALE GENOMIC DNA]</scope>
    <source>
        <strain evidence="3 4">VH4248</strain>
    </source>
</reference>
<dbReference type="SMART" id="SM00646">
    <property type="entry name" value="Ami_3"/>
    <property type="match status" value="1"/>
</dbReference>
<dbReference type="GO" id="GO:0009253">
    <property type="term" value="P:peptidoglycan catabolic process"/>
    <property type="evidence" value="ECO:0007669"/>
    <property type="project" value="InterPro"/>
</dbReference>
<evidence type="ECO:0000313" key="4">
    <source>
        <dbReference type="Proteomes" id="UP000324726"/>
    </source>
</evidence>
<dbReference type="Proteomes" id="UP000324726">
    <property type="component" value="Unassembled WGS sequence"/>
</dbReference>
<protein>
    <submittedName>
        <fullName evidence="3">N-acetylmuramoyl-L-alanine amidase</fullName>
    </submittedName>
</protein>
<dbReference type="Gene3D" id="1.10.101.10">
    <property type="entry name" value="PGBD-like superfamily/PGBD"/>
    <property type="match status" value="2"/>
</dbReference>
<keyword evidence="1" id="KW-0378">Hydrolase</keyword>
<dbReference type="InterPro" id="IPR002508">
    <property type="entry name" value="MurNAc-LAA_cat"/>
</dbReference>
<evidence type="ECO:0000259" key="2">
    <source>
        <dbReference type="SMART" id="SM00646"/>
    </source>
</evidence>
<dbReference type="InterPro" id="IPR050695">
    <property type="entry name" value="N-acetylmuramoyl_amidase_3"/>
</dbReference>
<dbReference type="Pfam" id="PF01520">
    <property type="entry name" value="Amidase_3"/>
    <property type="match status" value="1"/>
</dbReference>
<sequence length="408" mass="44870">MTDKQHAENHAPRVGQQNVLLTVGDKSPRVAEVRSALARLGMLSDYGAALTASNNEQWSEEEEFFDAVLATALRAFQQQRGIIADGVINETTLRALREASYKLGNRVLSLQDPQYVGDDVSELQSQLYDLGFYTGRVDGHFGPDTHQAVTQYQFEYGLNSDGMVGPDTLRALAYLGRRITGGSPNSIREKEMIRAAGPQLSGKRVVIDPGCGGDDQGTAVKGPYGTITEQEILWDLANRLEGRMISAGMETILSRSRTANPSDTERADLANAFGADLVISLRTDSYPNERANGVASFYFGSENGSRSMVGEKLSGYIQREIAARTDLLNCRTHARTWDILRLTKMPTVQVVPGYLTNPDDAAALTSPEVRDIIAEAIVVSVKRLYLMDQDSHRTGQFSFTELLRIEQQ</sequence>
<accession>A0A5D4FWN4</accession>
<dbReference type="CDD" id="cd02696">
    <property type="entry name" value="MurNAc-LAA"/>
    <property type="match status" value="1"/>
</dbReference>
<dbReference type="RefSeq" id="WP_148811420.1">
    <property type="nucleotide sequence ID" value="NZ_VSZI01000001.1"/>
</dbReference>
<dbReference type="SUPFAM" id="SSF47090">
    <property type="entry name" value="PGBD-like"/>
    <property type="match status" value="2"/>
</dbReference>
<feature type="domain" description="MurNAc-LAA" evidence="2">
    <location>
        <begin position="267"/>
        <end position="382"/>
    </location>
</feature>
<dbReference type="PANTHER" id="PTHR30404">
    <property type="entry name" value="N-ACETYLMURAMOYL-L-ALANINE AMIDASE"/>
    <property type="match status" value="1"/>
</dbReference>
<dbReference type="GO" id="GO:0030288">
    <property type="term" value="C:outer membrane-bounded periplasmic space"/>
    <property type="evidence" value="ECO:0007669"/>
    <property type="project" value="TreeGrafter"/>
</dbReference>
<dbReference type="InterPro" id="IPR036366">
    <property type="entry name" value="PGBDSf"/>
</dbReference>
<dbReference type="PANTHER" id="PTHR30404:SF0">
    <property type="entry name" value="N-ACETYLMURAMOYL-L-ALANINE AMIDASE AMIC"/>
    <property type="match status" value="1"/>
</dbReference>